<reference evidence="3" key="1">
    <citation type="submission" date="2015-11" db="EMBL/GenBank/DDBJ databases">
        <title>De novo transcriptome assembly of four potential Pierce s Disease insect vectors from Arizona vineyards.</title>
        <authorList>
            <person name="Tassone E.E."/>
        </authorList>
    </citation>
    <scope>NUCLEOTIDE SEQUENCE</scope>
</reference>
<feature type="non-terminal residue" evidence="3">
    <location>
        <position position="1"/>
    </location>
</feature>
<evidence type="ECO:0000259" key="2">
    <source>
        <dbReference type="Pfam" id="PF13843"/>
    </source>
</evidence>
<feature type="compositionally biased region" description="Acidic residues" evidence="1">
    <location>
        <begin position="1"/>
        <end position="29"/>
    </location>
</feature>
<dbReference type="AlphaFoldDB" id="A0A1B6M3Z6"/>
<feature type="region of interest" description="Disordered" evidence="1">
    <location>
        <begin position="1"/>
        <end position="44"/>
    </location>
</feature>
<dbReference type="InterPro" id="IPR029526">
    <property type="entry name" value="PGBD"/>
</dbReference>
<dbReference type="EMBL" id="GEBQ01009363">
    <property type="protein sequence ID" value="JAT30614.1"/>
    <property type="molecule type" value="Transcribed_RNA"/>
</dbReference>
<evidence type="ECO:0000256" key="1">
    <source>
        <dbReference type="SAM" id="MobiDB-lite"/>
    </source>
</evidence>
<feature type="domain" description="PiggyBac transposable element-derived protein" evidence="2">
    <location>
        <begin position="93"/>
        <end position="208"/>
    </location>
</feature>
<evidence type="ECO:0000313" key="3">
    <source>
        <dbReference type="EMBL" id="JAT30614.1"/>
    </source>
</evidence>
<accession>A0A1B6M3Z6</accession>
<proteinExistence type="predicted"/>
<dbReference type="Pfam" id="PF13843">
    <property type="entry name" value="DDE_Tnp_1_7"/>
    <property type="match status" value="1"/>
</dbReference>
<sequence length="211" mass="24962">DFSLVNEDDQEEEADEMEIDEQEEEEVQSEVDSSTSESEEETELEFIYGPQNLYEWRSVKKRKFDPSLFNYDESKSGFDDSVLGLNPQADCSESECFKALFDCDLVEHICHETNRYCKQYKKSNPNLKAHSKVSKWYDTTVSELYTFLAVIMLMAHIKKNKVFDYWSTDPLLETPIFRKVFSQDRFCLLLRMLHFSNNDNQKRGDRFTRLT</sequence>
<organism evidence="3">
    <name type="scientific">Graphocephala atropunctata</name>
    <dbReference type="NCBI Taxonomy" id="36148"/>
    <lineage>
        <taxon>Eukaryota</taxon>
        <taxon>Metazoa</taxon>
        <taxon>Ecdysozoa</taxon>
        <taxon>Arthropoda</taxon>
        <taxon>Hexapoda</taxon>
        <taxon>Insecta</taxon>
        <taxon>Pterygota</taxon>
        <taxon>Neoptera</taxon>
        <taxon>Paraneoptera</taxon>
        <taxon>Hemiptera</taxon>
        <taxon>Auchenorrhyncha</taxon>
        <taxon>Membracoidea</taxon>
        <taxon>Cicadellidae</taxon>
        <taxon>Cicadellinae</taxon>
        <taxon>Cicadellini</taxon>
        <taxon>Graphocephala</taxon>
    </lineage>
</organism>
<dbReference type="PANTHER" id="PTHR46599:SF3">
    <property type="entry name" value="PIGGYBAC TRANSPOSABLE ELEMENT-DERIVED PROTEIN 4"/>
    <property type="match status" value="1"/>
</dbReference>
<name>A0A1B6M3Z6_9HEMI</name>
<gene>
    <name evidence="3" type="ORF">g.52758</name>
</gene>
<dbReference type="PANTHER" id="PTHR46599">
    <property type="entry name" value="PIGGYBAC TRANSPOSABLE ELEMENT-DERIVED PROTEIN 4"/>
    <property type="match status" value="1"/>
</dbReference>
<protein>
    <recommendedName>
        <fullName evidence="2">PiggyBac transposable element-derived protein domain-containing protein</fullName>
    </recommendedName>
</protein>